<accession>A0A8K0N1C5</accession>
<reference evidence="2" key="1">
    <citation type="journal article" date="2017" name="Gigascience">
        <title>The genome draft of coconut (Cocos nucifera).</title>
        <authorList>
            <person name="Xiao Y."/>
            <person name="Xu P."/>
            <person name="Fan H."/>
            <person name="Baudouin L."/>
            <person name="Xia W."/>
            <person name="Bocs S."/>
            <person name="Xu J."/>
            <person name="Li Q."/>
            <person name="Guo A."/>
            <person name="Zhou L."/>
            <person name="Li J."/>
            <person name="Wu Y."/>
            <person name="Ma Z."/>
            <person name="Armero A."/>
            <person name="Issali A.E."/>
            <person name="Liu N."/>
            <person name="Peng M."/>
            <person name="Yang Y."/>
        </authorList>
    </citation>
    <scope>NUCLEOTIDE SEQUENCE</scope>
    <source>
        <tissue evidence="2">Spear leaf of Hainan Tall coconut</tissue>
    </source>
</reference>
<protein>
    <submittedName>
        <fullName evidence="2">Uncharacterized protein</fullName>
    </submittedName>
</protein>
<sequence length="90" mass="10303">MDEKEKSNMVKCEIEKVIVGLSKVTNASDNIKGSNEKEFHNRSKDKRERMEEEEKSAVVKLEVDEAVVASQRWQRLAVALRTIAKRNSKA</sequence>
<dbReference type="AlphaFoldDB" id="A0A8K0N1C5"/>
<name>A0A8K0N1C5_COCNU</name>
<organism evidence="2 3">
    <name type="scientific">Cocos nucifera</name>
    <name type="common">Coconut palm</name>
    <dbReference type="NCBI Taxonomy" id="13894"/>
    <lineage>
        <taxon>Eukaryota</taxon>
        <taxon>Viridiplantae</taxon>
        <taxon>Streptophyta</taxon>
        <taxon>Embryophyta</taxon>
        <taxon>Tracheophyta</taxon>
        <taxon>Spermatophyta</taxon>
        <taxon>Magnoliopsida</taxon>
        <taxon>Liliopsida</taxon>
        <taxon>Arecaceae</taxon>
        <taxon>Arecoideae</taxon>
        <taxon>Cocoseae</taxon>
        <taxon>Attaleinae</taxon>
        <taxon>Cocos</taxon>
    </lineage>
</organism>
<evidence type="ECO:0000313" key="2">
    <source>
        <dbReference type="EMBL" id="KAG1342145.1"/>
    </source>
</evidence>
<feature type="compositionally biased region" description="Basic and acidic residues" evidence="1">
    <location>
        <begin position="34"/>
        <end position="51"/>
    </location>
</feature>
<gene>
    <name evidence="2" type="ORF">COCNU_05G003740</name>
</gene>
<dbReference type="EMBL" id="CM017876">
    <property type="protein sequence ID" value="KAG1342145.1"/>
    <property type="molecule type" value="Genomic_DNA"/>
</dbReference>
<comment type="caution">
    <text evidence="2">The sequence shown here is derived from an EMBL/GenBank/DDBJ whole genome shotgun (WGS) entry which is preliminary data.</text>
</comment>
<feature type="region of interest" description="Disordered" evidence="1">
    <location>
        <begin position="29"/>
        <end position="51"/>
    </location>
</feature>
<reference evidence="2" key="2">
    <citation type="submission" date="2019-07" db="EMBL/GenBank/DDBJ databases">
        <authorList>
            <person name="Yang Y."/>
            <person name="Bocs S."/>
            <person name="Baudouin L."/>
        </authorList>
    </citation>
    <scope>NUCLEOTIDE SEQUENCE</scope>
    <source>
        <tissue evidence="2">Spear leaf of Hainan Tall coconut</tissue>
    </source>
</reference>
<keyword evidence="3" id="KW-1185">Reference proteome</keyword>
<dbReference type="Proteomes" id="UP000797356">
    <property type="component" value="Chromosome 5"/>
</dbReference>
<proteinExistence type="predicted"/>
<evidence type="ECO:0000256" key="1">
    <source>
        <dbReference type="SAM" id="MobiDB-lite"/>
    </source>
</evidence>
<evidence type="ECO:0000313" key="3">
    <source>
        <dbReference type="Proteomes" id="UP000797356"/>
    </source>
</evidence>